<protein>
    <submittedName>
        <fullName evidence="2">Uncharacterized protein</fullName>
    </submittedName>
</protein>
<dbReference type="AlphaFoldDB" id="A0A165SG96"/>
<evidence type="ECO:0000256" key="1">
    <source>
        <dbReference type="SAM" id="MobiDB-lite"/>
    </source>
</evidence>
<name>A0A165SG96_9APHY</name>
<gene>
    <name evidence="2" type="ORF">DAEQUDRAFT_78696</name>
</gene>
<accession>A0A165SG96</accession>
<dbReference type="EMBL" id="KV429043">
    <property type="protein sequence ID" value="KZT71938.1"/>
    <property type="molecule type" value="Genomic_DNA"/>
</dbReference>
<feature type="region of interest" description="Disordered" evidence="1">
    <location>
        <begin position="41"/>
        <end position="81"/>
    </location>
</feature>
<evidence type="ECO:0000313" key="2">
    <source>
        <dbReference type="EMBL" id="KZT71938.1"/>
    </source>
</evidence>
<organism evidence="2 3">
    <name type="scientific">Daedalea quercina L-15889</name>
    <dbReference type="NCBI Taxonomy" id="1314783"/>
    <lineage>
        <taxon>Eukaryota</taxon>
        <taxon>Fungi</taxon>
        <taxon>Dikarya</taxon>
        <taxon>Basidiomycota</taxon>
        <taxon>Agaricomycotina</taxon>
        <taxon>Agaricomycetes</taxon>
        <taxon>Polyporales</taxon>
        <taxon>Fomitopsis</taxon>
    </lineage>
</organism>
<dbReference type="Proteomes" id="UP000076727">
    <property type="component" value="Unassembled WGS sequence"/>
</dbReference>
<sequence length="81" mass="9040">MHISNMPPALRGGGQPRPVFASPMTVYALVVIGEPLSQYGPRARARHGARWQKPFARPGHPGWHPRRAPAYPQRTHRGQQS</sequence>
<proteinExistence type="predicted"/>
<reference evidence="2 3" key="1">
    <citation type="journal article" date="2016" name="Mol. Biol. Evol.">
        <title>Comparative Genomics of Early-Diverging Mushroom-Forming Fungi Provides Insights into the Origins of Lignocellulose Decay Capabilities.</title>
        <authorList>
            <person name="Nagy L.G."/>
            <person name="Riley R."/>
            <person name="Tritt A."/>
            <person name="Adam C."/>
            <person name="Daum C."/>
            <person name="Floudas D."/>
            <person name="Sun H."/>
            <person name="Yadav J.S."/>
            <person name="Pangilinan J."/>
            <person name="Larsson K.H."/>
            <person name="Matsuura K."/>
            <person name="Barry K."/>
            <person name="Labutti K."/>
            <person name="Kuo R."/>
            <person name="Ohm R.A."/>
            <person name="Bhattacharya S.S."/>
            <person name="Shirouzu T."/>
            <person name="Yoshinaga Y."/>
            <person name="Martin F.M."/>
            <person name="Grigoriev I.V."/>
            <person name="Hibbett D.S."/>
        </authorList>
    </citation>
    <scope>NUCLEOTIDE SEQUENCE [LARGE SCALE GENOMIC DNA]</scope>
    <source>
        <strain evidence="2 3">L-15889</strain>
    </source>
</reference>
<evidence type="ECO:0000313" key="3">
    <source>
        <dbReference type="Proteomes" id="UP000076727"/>
    </source>
</evidence>
<keyword evidence="3" id="KW-1185">Reference proteome</keyword>